<gene>
    <name evidence="2" type="ORF">TREES_T100017865</name>
</gene>
<reference evidence="3" key="2">
    <citation type="journal article" date="2013" name="Nat. Commun.">
        <title>Genome of the Chinese tree shrew.</title>
        <authorList>
            <person name="Fan Y."/>
            <person name="Huang Z.Y."/>
            <person name="Cao C.C."/>
            <person name="Chen C.S."/>
            <person name="Chen Y.X."/>
            <person name="Fan D.D."/>
            <person name="He J."/>
            <person name="Hou H.L."/>
            <person name="Hu L."/>
            <person name="Hu X.T."/>
            <person name="Jiang X.T."/>
            <person name="Lai R."/>
            <person name="Lang Y.S."/>
            <person name="Liang B."/>
            <person name="Liao S.G."/>
            <person name="Mu D."/>
            <person name="Ma Y.Y."/>
            <person name="Niu Y.Y."/>
            <person name="Sun X.Q."/>
            <person name="Xia J.Q."/>
            <person name="Xiao J."/>
            <person name="Xiong Z.Q."/>
            <person name="Xu L."/>
            <person name="Yang L."/>
            <person name="Zhang Y."/>
            <person name="Zhao W."/>
            <person name="Zhao X.D."/>
            <person name="Zheng Y.T."/>
            <person name="Zhou J.M."/>
            <person name="Zhu Y.B."/>
            <person name="Zhang G.J."/>
            <person name="Wang J."/>
            <person name="Yao Y.G."/>
        </authorList>
    </citation>
    <scope>NUCLEOTIDE SEQUENCE [LARGE SCALE GENOMIC DNA]</scope>
</reference>
<feature type="region of interest" description="Disordered" evidence="1">
    <location>
        <begin position="72"/>
        <end position="96"/>
    </location>
</feature>
<dbReference type="STRING" id="246437.L9KFL8"/>
<dbReference type="PANTHER" id="PTHR10394">
    <property type="entry name" value="40S RIBOSOMAL PROTEIN S8"/>
    <property type="match status" value="1"/>
</dbReference>
<accession>L9KFL8</accession>
<proteinExistence type="predicted"/>
<dbReference type="EMBL" id="KB320862">
    <property type="protein sequence ID" value="ELW61695.1"/>
    <property type="molecule type" value="Genomic_DNA"/>
</dbReference>
<protein>
    <submittedName>
        <fullName evidence="2">40S ribosomal protein S8</fullName>
    </submittedName>
</protein>
<name>L9KFL8_TUPCH</name>
<reference evidence="3" key="1">
    <citation type="submission" date="2012-07" db="EMBL/GenBank/DDBJ databases">
        <title>Genome of the Chinese tree shrew, a rising model animal genetically related to primates.</title>
        <authorList>
            <person name="Zhang G."/>
            <person name="Fan Y."/>
            <person name="Yao Y."/>
            <person name="Huang Z."/>
        </authorList>
    </citation>
    <scope>NUCLEOTIDE SEQUENCE [LARGE SCALE GENOMIC DNA]</scope>
</reference>
<dbReference type="AlphaFoldDB" id="L9KFL8"/>
<feature type="compositionally biased region" description="Basic and acidic residues" evidence="1">
    <location>
        <begin position="79"/>
        <end position="96"/>
    </location>
</feature>
<feature type="region of interest" description="Disordered" evidence="1">
    <location>
        <begin position="1"/>
        <end position="20"/>
    </location>
</feature>
<evidence type="ECO:0000313" key="3">
    <source>
        <dbReference type="Proteomes" id="UP000011518"/>
    </source>
</evidence>
<organism evidence="2 3">
    <name type="scientific">Tupaia chinensis</name>
    <name type="common">Chinese tree shrew</name>
    <name type="synonym">Tupaia belangeri chinensis</name>
    <dbReference type="NCBI Taxonomy" id="246437"/>
    <lineage>
        <taxon>Eukaryota</taxon>
        <taxon>Metazoa</taxon>
        <taxon>Chordata</taxon>
        <taxon>Craniata</taxon>
        <taxon>Vertebrata</taxon>
        <taxon>Euteleostomi</taxon>
        <taxon>Mammalia</taxon>
        <taxon>Eutheria</taxon>
        <taxon>Euarchontoglires</taxon>
        <taxon>Scandentia</taxon>
        <taxon>Tupaiidae</taxon>
        <taxon>Tupaia</taxon>
    </lineage>
</organism>
<keyword evidence="2" id="KW-0687">Ribonucleoprotein</keyword>
<dbReference type="GO" id="GO:0005840">
    <property type="term" value="C:ribosome"/>
    <property type="evidence" value="ECO:0007669"/>
    <property type="project" value="UniProtKB-KW"/>
</dbReference>
<dbReference type="GO" id="GO:0006412">
    <property type="term" value="P:translation"/>
    <property type="evidence" value="ECO:0007669"/>
    <property type="project" value="InterPro"/>
</dbReference>
<dbReference type="GO" id="GO:0003735">
    <property type="term" value="F:structural constituent of ribosome"/>
    <property type="evidence" value="ECO:0007669"/>
    <property type="project" value="InterPro"/>
</dbReference>
<evidence type="ECO:0000256" key="1">
    <source>
        <dbReference type="SAM" id="MobiDB-lite"/>
    </source>
</evidence>
<dbReference type="InterPro" id="IPR001047">
    <property type="entry name" value="Ribosomal_eS8"/>
</dbReference>
<keyword evidence="2" id="KW-0689">Ribosomal protein</keyword>
<dbReference type="InParanoid" id="L9KFL8"/>
<dbReference type="Proteomes" id="UP000011518">
    <property type="component" value="Unassembled WGS sequence"/>
</dbReference>
<sequence length="96" mass="10882">MVTLDNQGVSEKLNPMGSSSVTRATRIINDIYNASNNELIRTHTLVKNRIMLIDSTPHRQWYETHCTLFLGPKKGGRLTPEEEEKKAVKENSEEIG</sequence>
<dbReference type="Gene3D" id="3.10.290.70">
    <property type="match status" value="1"/>
</dbReference>
<evidence type="ECO:0000313" key="2">
    <source>
        <dbReference type="EMBL" id="ELW61695.1"/>
    </source>
</evidence>
<keyword evidence="3" id="KW-1185">Reference proteome</keyword>